<evidence type="ECO:0000256" key="1">
    <source>
        <dbReference type="SAM" id="MobiDB-lite"/>
    </source>
</evidence>
<keyword evidence="2" id="KW-0732">Signal</keyword>
<proteinExistence type="predicted"/>
<keyword evidence="4" id="KW-1185">Reference proteome</keyword>
<evidence type="ECO:0000313" key="4">
    <source>
        <dbReference type="Proteomes" id="UP000199647"/>
    </source>
</evidence>
<dbReference type="STRING" id="1855383.SAMN05216548_102389"/>
<accession>A0A1H9D9D4</accession>
<dbReference type="EMBL" id="FOFG01000002">
    <property type="protein sequence ID" value="SEQ09937.1"/>
    <property type="molecule type" value="Genomic_DNA"/>
</dbReference>
<feature type="chain" id="PRO_5011726544" evidence="2">
    <location>
        <begin position="26"/>
        <end position="143"/>
    </location>
</feature>
<gene>
    <name evidence="3" type="ORF">SAMN05216548_102389</name>
</gene>
<dbReference type="AlphaFoldDB" id="A0A1H9D9D4"/>
<sequence length="143" mass="14310">MKTFTAFLISATVLGGSSFSVQAGAAEAGSAARLAAPIVKVQAVEPFDDLGRPDHGPADANVGAPSPIAGPPPNDPRANQVPDYSGGEVAGVPGAVEAPTSRAAPSVRTAPSVKMAPSAKCRTVHVKKHTASGTVTQSVKRCD</sequence>
<feature type="region of interest" description="Disordered" evidence="1">
    <location>
        <begin position="46"/>
        <end position="112"/>
    </location>
</feature>
<dbReference type="RefSeq" id="WP_092495539.1">
    <property type="nucleotide sequence ID" value="NZ_FOFG01000002.1"/>
</dbReference>
<organism evidence="3 4">
    <name type="scientific">Faunimonas pinastri</name>
    <dbReference type="NCBI Taxonomy" id="1855383"/>
    <lineage>
        <taxon>Bacteria</taxon>
        <taxon>Pseudomonadati</taxon>
        <taxon>Pseudomonadota</taxon>
        <taxon>Alphaproteobacteria</taxon>
        <taxon>Hyphomicrobiales</taxon>
        <taxon>Afifellaceae</taxon>
        <taxon>Faunimonas</taxon>
    </lineage>
</organism>
<protein>
    <submittedName>
        <fullName evidence="3">Uncharacterized protein</fullName>
    </submittedName>
</protein>
<evidence type="ECO:0000313" key="3">
    <source>
        <dbReference type="EMBL" id="SEQ09937.1"/>
    </source>
</evidence>
<reference evidence="3 4" key="1">
    <citation type="submission" date="2016-10" db="EMBL/GenBank/DDBJ databases">
        <authorList>
            <person name="de Groot N.N."/>
        </authorList>
    </citation>
    <scope>NUCLEOTIDE SEQUENCE [LARGE SCALE GENOMIC DNA]</scope>
    <source>
        <strain evidence="3 4">A52C2</strain>
    </source>
</reference>
<feature type="compositionally biased region" description="Low complexity" evidence="1">
    <location>
        <begin position="86"/>
        <end position="99"/>
    </location>
</feature>
<evidence type="ECO:0000256" key="2">
    <source>
        <dbReference type="SAM" id="SignalP"/>
    </source>
</evidence>
<dbReference type="Proteomes" id="UP000199647">
    <property type="component" value="Unassembled WGS sequence"/>
</dbReference>
<name>A0A1H9D9D4_9HYPH</name>
<feature type="signal peptide" evidence="2">
    <location>
        <begin position="1"/>
        <end position="25"/>
    </location>
</feature>